<dbReference type="Gene3D" id="3.10.580.10">
    <property type="entry name" value="CBS-domain"/>
    <property type="match status" value="2"/>
</dbReference>
<dbReference type="UniPathway" id="UPA00136">
    <property type="reaction ID" value="UER00201"/>
</dbReference>
<dbReference type="EC" id="4.2.1.22" evidence="4 14"/>
<dbReference type="Pfam" id="PF00571">
    <property type="entry name" value="CBS"/>
    <property type="match status" value="1"/>
</dbReference>
<evidence type="ECO:0000256" key="7">
    <source>
        <dbReference type="ARBA" id="ARBA00022898"/>
    </source>
</evidence>
<evidence type="ECO:0000256" key="14">
    <source>
        <dbReference type="RuleBase" id="RU361204"/>
    </source>
</evidence>
<evidence type="ECO:0000256" key="2">
    <source>
        <dbReference type="ARBA" id="ARBA00005003"/>
    </source>
</evidence>
<dbReference type="InterPro" id="IPR005857">
    <property type="entry name" value="Cysta_beta_synth"/>
</dbReference>
<keyword evidence="9 14" id="KW-0198">Cysteine biosynthesis</keyword>
<comment type="caution">
    <text evidence="17">The sequence shown here is derived from an EMBL/GenBank/DDBJ whole genome shotgun (WGS) entry which is preliminary data.</text>
</comment>
<dbReference type="GO" id="GO:0005737">
    <property type="term" value="C:cytoplasm"/>
    <property type="evidence" value="ECO:0007669"/>
    <property type="project" value="InterPro"/>
</dbReference>
<dbReference type="EMBL" id="CAKASE010000053">
    <property type="protein sequence ID" value="CAG9565489.1"/>
    <property type="molecule type" value="Genomic_DNA"/>
</dbReference>
<dbReference type="GO" id="GO:0030170">
    <property type="term" value="F:pyridoxal phosphate binding"/>
    <property type="evidence" value="ECO:0007669"/>
    <property type="project" value="UniProtKB-ARBA"/>
</dbReference>
<evidence type="ECO:0000313" key="18">
    <source>
        <dbReference type="Proteomes" id="UP000789524"/>
    </source>
</evidence>
<evidence type="ECO:0000256" key="12">
    <source>
        <dbReference type="ARBA" id="ARBA00045425"/>
    </source>
</evidence>
<comment type="cofactor">
    <cofactor evidence="1 14">
        <name>pyridoxal 5'-phosphate</name>
        <dbReference type="ChEBI" id="CHEBI:597326"/>
    </cofactor>
</comment>
<keyword evidence="7 14" id="KW-0663">Pyridoxal phosphate</keyword>
<comment type="function">
    <text evidence="12">Hydro-lyase catalyzing the first step of the transsulfuration pathway, where the hydroxyl group of L-serine is displaced by L-homocysteine in a beta-replacement reaction to form L-cystathionine, the precursor of L-cysteine. This catabolic route allows the elimination of L-methionine and the toxic metabolite L-homocysteine. Also involved in the production of hydrogen sulfide, a gasotransmitter with signaling and cytoprotective effects on neurons.</text>
</comment>
<reference evidence="17" key="1">
    <citation type="submission" date="2021-09" db="EMBL/GenBank/DDBJ databases">
        <authorList>
            <person name="Martin H S."/>
        </authorList>
    </citation>
    <scope>NUCLEOTIDE SEQUENCE</scope>
</reference>
<dbReference type="GO" id="GO:0004122">
    <property type="term" value="F:cystathionine beta-synthase activity"/>
    <property type="evidence" value="ECO:0007669"/>
    <property type="project" value="UniProtKB-UniRule"/>
</dbReference>
<protein>
    <recommendedName>
        <fullName evidence="11 14">Cystathionine beta-synthase</fullName>
        <ecNumber evidence="4 14">4.2.1.22</ecNumber>
    </recommendedName>
</protein>
<comment type="similarity">
    <text evidence="3 14">Belongs to the cysteine synthase/cystathionine beta-synthase family.</text>
</comment>
<gene>
    <name evidence="17" type="ORF">DCHRY22_LOCUS6316</name>
</gene>
<dbReference type="PROSITE" id="PS00901">
    <property type="entry name" value="CYS_SYNTHASE"/>
    <property type="match status" value="2"/>
</dbReference>
<evidence type="ECO:0000256" key="4">
    <source>
        <dbReference type="ARBA" id="ARBA00012041"/>
    </source>
</evidence>
<evidence type="ECO:0000256" key="6">
    <source>
        <dbReference type="ARBA" id="ARBA00022679"/>
    </source>
</evidence>
<dbReference type="FunFam" id="3.40.50.1100:FF:000006">
    <property type="entry name" value="Cysteine synthase"/>
    <property type="match status" value="1"/>
</dbReference>
<feature type="domain" description="Tryptophan synthase beta chain-like PALP" evidence="15">
    <location>
        <begin position="491"/>
        <end position="796"/>
    </location>
</feature>
<keyword evidence="18" id="KW-1185">Reference proteome</keyword>
<keyword evidence="6" id="KW-0808">Transferase</keyword>
<feature type="domain" description="Tryptophan synthase beta chain-like PALP" evidence="15">
    <location>
        <begin position="36"/>
        <end position="321"/>
    </location>
</feature>
<dbReference type="GO" id="GO:0019343">
    <property type="term" value="P:cysteine biosynthetic process via cystathionine"/>
    <property type="evidence" value="ECO:0007669"/>
    <property type="project" value="UniProtKB-UniRule"/>
</dbReference>
<keyword evidence="5 14" id="KW-0028">Amino-acid biosynthesis</keyword>
<dbReference type="OrthoDB" id="728at2759"/>
<dbReference type="SUPFAM" id="SSF53686">
    <property type="entry name" value="Tryptophan synthase beta subunit-like PLP-dependent enzymes"/>
    <property type="match status" value="2"/>
</dbReference>
<dbReference type="FunFam" id="3.40.50.1100:FF:000118">
    <property type="entry name" value="Related to CYS4-cystathionine beta-synthase"/>
    <property type="match status" value="1"/>
</dbReference>
<evidence type="ECO:0000256" key="3">
    <source>
        <dbReference type="ARBA" id="ARBA00007103"/>
    </source>
</evidence>
<dbReference type="InterPro" id="IPR001926">
    <property type="entry name" value="TrpB-like_PALP"/>
</dbReference>
<dbReference type="Proteomes" id="UP000789524">
    <property type="component" value="Unassembled WGS sequence"/>
</dbReference>
<dbReference type="InterPro" id="IPR046342">
    <property type="entry name" value="CBS_dom_sf"/>
</dbReference>
<dbReference type="SUPFAM" id="SSF54631">
    <property type="entry name" value="CBS-domain pair"/>
    <property type="match status" value="1"/>
</dbReference>
<dbReference type="InterPro" id="IPR001216">
    <property type="entry name" value="P-phosphate_BS"/>
</dbReference>
<accession>A0A8J2QLM2</accession>
<dbReference type="GO" id="GO:0016740">
    <property type="term" value="F:transferase activity"/>
    <property type="evidence" value="ECO:0007669"/>
    <property type="project" value="UniProtKB-KW"/>
</dbReference>
<evidence type="ECO:0000256" key="8">
    <source>
        <dbReference type="ARBA" id="ARBA00023122"/>
    </source>
</evidence>
<evidence type="ECO:0000256" key="5">
    <source>
        <dbReference type="ARBA" id="ARBA00022605"/>
    </source>
</evidence>
<proteinExistence type="inferred from homology"/>
<dbReference type="FunFam" id="3.40.50.1100:FF:000003">
    <property type="entry name" value="Cystathionine beta-synthase"/>
    <property type="match status" value="1"/>
</dbReference>
<dbReference type="AlphaFoldDB" id="A0A8J2QLM2"/>
<comment type="catalytic activity">
    <reaction evidence="13 14">
        <text>L-homocysteine + L-serine = L,L-cystathionine + H2O</text>
        <dbReference type="Rhea" id="RHEA:10112"/>
        <dbReference type="ChEBI" id="CHEBI:15377"/>
        <dbReference type="ChEBI" id="CHEBI:33384"/>
        <dbReference type="ChEBI" id="CHEBI:58161"/>
        <dbReference type="ChEBI" id="CHEBI:58199"/>
        <dbReference type="EC" id="4.2.1.22"/>
    </reaction>
</comment>
<dbReference type="InterPro" id="IPR036052">
    <property type="entry name" value="TrpB-like_PALP_sf"/>
</dbReference>
<dbReference type="InterPro" id="IPR050214">
    <property type="entry name" value="Cys_Synth/Cystath_Beta-Synth"/>
</dbReference>
<evidence type="ECO:0000259" key="16">
    <source>
        <dbReference type="Pfam" id="PF00571"/>
    </source>
</evidence>
<evidence type="ECO:0000256" key="13">
    <source>
        <dbReference type="ARBA" id="ARBA00047490"/>
    </source>
</evidence>
<dbReference type="NCBIfam" id="TIGR01137">
    <property type="entry name" value="cysta_beta"/>
    <property type="match status" value="1"/>
</dbReference>
<evidence type="ECO:0000259" key="15">
    <source>
        <dbReference type="Pfam" id="PF00291"/>
    </source>
</evidence>
<dbReference type="PANTHER" id="PTHR10314">
    <property type="entry name" value="CYSTATHIONINE BETA-SYNTHASE"/>
    <property type="match status" value="1"/>
</dbReference>
<dbReference type="CDD" id="cd01561">
    <property type="entry name" value="CBS_like"/>
    <property type="match status" value="2"/>
</dbReference>
<dbReference type="InterPro" id="IPR000644">
    <property type="entry name" value="CBS_dom"/>
</dbReference>
<evidence type="ECO:0000256" key="11">
    <source>
        <dbReference type="ARBA" id="ARBA00026192"/>
    </source>
</evidence>
<dbReference type="Gene3D" id="3.40.50.1100">
    <property type="match status" value="4"/>
</dbReference>
<name>A0A8J2QLM2_9NEOP</name>
<keyword evidence="8 14" id="KW-0129">CBS domain</keyword>
<evidence type="ECO:0000256" key="1">
    <source>
        <dbReference type="ARBA" id="ARBA00001933"/>
    </source>
</evidence>
<dbReference type="Pfam" id="PF00291">
    <property type="entry name" value="PALP"/>
    <property type="match status" value="2"/>
</dbReference>
<evidence type="ECO:0000256" key="9">
    <source>
        <dbReference type="ARBA" id="ARBA00023192"/>
    </source>
</evidence>
<evidence type="ECO:0000256" key="10">
    <source>
        <dbReference type="ARBA" id="ARBA00023239"/>
    </source>
</evidence>
<organism evidence="17 18">
    <name type="scientific">Danaus chrysippus</name>
    <name type="common">African queen</name>
    <dbReference type="NCBI Taxonomy" id="151541"/>
    <lineage>
        <taxon>Eukaryota</taxon>
        <taxon>Metazoa</taxon>
        <taxon>Ecdysozoa</taxon>
        <taxon>Arthropoda</taxon>
        <taxon>Hexapoda</taxon>
        <taxon>Insecta</taxon>
        <taxon>Pterygota</taxon>
        <taxon>Neoptera</taxon>
        <taxon>Endopterygota</taxon>
        <taxon>Lepidoptera</taxon>
        <taxon>Glossata</taxon>
        <taxon>Ditrysia</taxon>
        <taxon>Papilionoidea</taxon>
        <taxon>Nymphalidae</taxon>
        <taxon>Danainae</taxon>
        <taxon>Danaini</taxon>
        <taxon>Danaina</taxon>
        <taxon>Danaus</taxon>
        <taxon>Anosia</taxon>
    </lineage>
</organism>
<comment type="pathway">
    <text evidence="2">Amino-acid biosynthesis; L-cysteine biosynthesis; L-cysteine from L-homocysteine and L-serine: step 1/2.</text>
</comment>
<dbReference type="GO" id="GO:0006535">
    <property type="term" value="P:cysteine biosynthetic process from serine"/>
    <property type="evidence" value="ECO:0007669"/>
    <property type="project" value="UniProtKB-UniRule"/>
</dbReference>
<evidence type="ECO:0000313" key="17">
    <source>
        <dbReference type="EMBL" id="CAG9565489.1"/>
    </source>
</evidence>
<sequence length="965" mass="106620">MFNLFHARRKYSLGHKEAYLNHRKSPYANKVYDSILDFVGNTPLIKLNRIPKDYGINCDIYAKCEFMNPSGSAKDRIALAMLQDAEKGGFIKDDTKFIEPTSGNTGIAIAFNSTLLDKKCYIVMGEKNSREKVTTMQVLGAETITTNGTSIQVARDIKDSDPDKFVMLDQFENNVNPKVHYESTGVEILEALGDVDMFVVGCGTGGTLSGAGQRIKEKCPKCTIIAAEPDGSTMFNVSGIPHPYLVEGIGGEEVPIVLDKSLVDDFEIVTDKDAFLMSREIIRKEGLLVGGSSGAAMVAAIKAIQKRKFTAGQHVVVVLPDSIRNYMTKFVTDQWMEAHLFIDPPQHALPWWNDPVTHLTLGHTYPILSSDQTCSEAILEMMKENIAIVVETNGNFLGAVTKNSLRSEATNPMRLPHKNIEELDFQDFVSDHLVKDCFTLAKNSENGMPTIGLLSRMLDVAQFVVIGRNVHELGQGKSNIRDKNSKTYEHILDAIGKTPMVKLSKIPKEEGLKCDMYAKCEFVNPGGSVKDRIAYRMVLDAEQKGILKPGKSVIVEPTSGNTGIGLALAAAVRGYRCIIVLPEKMSNEKVLTLHALGAEIIRTPTEVAWDSPESNIMVAKRLSTEIPNAVLLDQKEITFLTQYNNASNPLAHYDGTAEEILWSLDNDVDMVVLGAGTCGTISGIAHKIKEKCPKCVVVGVDPHGSVLAPPDQLHEHDIEIYEVEGIGYDFIPQALDFKIIDKWIKTEDKLSFQMARRLIKEEGLLCGGSSGAAMWGAIQAAKSLHAGQKCVVLLPDNIRNYMTKFLTDQWMEVRGYKSIESNENLWWWNKPLTEGLVRITKNISQNNTTSEAIKALRESDSLIVTIVNENGSISGIFSGDNARRRLAHLSGSTEESLDKFTVKKFYKVDLSDNPTLGSVSRILDIAPYVVVVKTDEHHVQKPLGYLTSEDLLAYITNKNVQMNGK</sequence>
<feature type="domain" description="CBS" evidence="16">
    <location>
        <begin position="366"/>
        <end position="406"/>
    </location>
</feature>
<keyword evidence="10 14" id="KW-0456">Lyase</keyword>